<dbReference type="InterPro" id="IPR018319">
    <property type="entry name" value="SelA-like"/>
</dbReference>
<evidence type="ECO:0000256" key="1">
    <source>
        <dbReference type="ARBA" id="ARBA00001933"/>
    </source>
</evidence>
<sequence length="468" mass="49800">MNLPKQNLSEWASEFLEERLSQAAATIRKPELANELRTKIGDVLNILPGAAAREVERLLEIAKQHAASLAERIHPENSINTVSINASGTLMLGGCGVPASAAVQHPLMFHATHQNQLAGKAVHRALQTVAMSLSGQHILVADSMEAAIVAVAKAAQPTVKILVPRCQAIELPSGISLPDLLRSAGRTVIEVGSVDGWSIDSVLAELRDEASSSVLVTADRIVDGVVGDAAATGRTGQTMPDIRHLLHVAPYVAPRPLDNLVQPALPTLKQRCHDGVLITAGDGLLGGPALGLILGDNSRLQQIAQTRDWCWLQADLTAQATMILAMQTWVDGPVPEGSILAMLETTHANLVDRGIRLKNRLELAGYHVTVNSDQVSARLWPTGRWALPSVELEIRRGSDASESSEAFAQRLETSRPLLFCKTLGDATVVDLRWVAPALDATLAKVIIGTSETPPADPPSPEPASSATI</sequence>
<evidence type="ECO:0000313" key="5">
    <source>
        <dbReference type="EMBL" id="QDV69194.1"/>
    </source>
</evidence>
<dbReference type="Gene3D" id="3.40.640.10">
    <property type="entry name" value="Type I PLP-dependent aspartate aminotransferase-like (Major domain)"/>
    <property type="match status" value="1"/>
</dbReference>
<protein>
    <submittedName>
        <fullName evidence="5">Selenocysteine synthase</fullName>
    </submittedName>
</protein>
<dbReference type="AlphaFoldDB" id="A0A518JUG7"/>
<dbReference type="KEGG" id="rcf:Poly24_29090"/>
<feature type="region of interest" description="Disordered" evidence="4">
    <location>
        <begin position="449"/>
        <end position="468"/>
    </location>
</feature>
<name>A0A518JUG7_9BACT</name>
<dbReference type="PANTHER" id="PTHR32328:SF0">
    <property type="entry name" value="L-SERYL-TRNA(SEC) SELENIUM TRANSFERASE"/>
    <property type="match status" value="1"/>
</dbReference>
<dbReference type="GO" id="GO:0004125">
    <property type="term" value="F:L-seryl-tRNA(Sec) selenium transferase activity"/>
    <property type="evidence" value="ECO:0007669"/>
    <property type="project" value="TreeGrafter"/>
</dbReference>
<reference evidence="5 6" key="1">
    <citation type="submission" date="2019-02" db="EMBL/GenBank/DDBJ databases">
        <title>Deep-cultivation of Planctomycetes and their phenomic and genomic characterization uncovers novel biology.</title>
        <authorList>
            <person name="Wiegand S."/>
            <person name="Jogler M."/>
            <person name="Boedeker C."/>
            <person name="Pinto D."/>
            <person name="Vollmers J."/>
            <person name="Rivas-Marin E."/>
            <person name="Kohn T."/>
            <person name="Peeters S.H."/>
            <person name="Heuer A."/>
            <person name="Rast P."/>
            <person name="Oberbeckmann S."/>
            <person name="Bunk B."/>
            <person name="Jeske O."/>
            <person name="Meyerdierks A."/>
            <person name="Storesund J.E."/>
            <person name="Kallscheuer N."/>
            <person name="Luecker S."/>
            <person name="Lage O.M."/>
            <person name="Pohl T."/>
            <person name="Merkel B.J."/>
            <person name="Hornburger P."/>
            <person name="Mueller R.-W."/>
            <person name="Bruemmer F."/>
            <person name="Labrenz M."/>
            <person name="Spormann A.M."/>
            <person name="Op den Camp H."/>
            <person name="Overmann J."/>
            <person name="Amann R."/>
            <person name="Jetten M.S.M."/>
            <person name="Mascher T."/>
            <person name="Medema M.H."/>
            <person name="Devos D.P."/>
            <person name="Kaster A.-K."/>
            <person name="Ovreas L."/>
            <person name="Rohde M."/>
            <person name="Galperin M.Y."/>
            <person name="Jogler C."/>
        </authorList>
    </citation>
    <scope>NUCLEOTIDE SEQUENCE [LARGE SCALE GENOMIC DNA]</scope>
    <source>
        <strain evidence="5 6">Poly24</strain>
    </source>
</reference>
<dbReference type="OrthoDB" id="247355at2"/>
<comment type="similarity">
    <text evidence="3">Belongs to the SelA family.</text>
</comment>
<keyword evidence="2" id="KW-0663">Pyridoxal phosphate</keyword>
<organism evidence="5 6">
    <name type="scientific">Rosistilla carotiformis</name>
    <dbReference type="NCBI Taxonomy" id="2528017"/>
    <lineage>
        <taxon>Bacteria</taxon>
        <taxon>Pseudomonadati</taxon>
        <taxon>Planctomycetota</taxon>
        <taxon>Planctomycetia</taxon>
        <taxon>Pirellulales</taxon>
        <taxon>Pirellulaceae</taxon>
        <taxon>Rosistilla</taxon>
    </lineage>
</organism>
<dbReference type="Gene3D" id="3.90.1150.180">
    <property type="match status" value="1"/>
</dbReference>
<dbReference type="Proteomes" id="UP000315082">
    <property type="component" value="Chromosome"/>
</dbReference>
<keyword evidence="6" id="KW-1185">Reference proteome</keyword>
<dbReference type="RefSeq" id="WP_145096265.1">
    <property type="nucleotide sequence ID" value="NZ_CP036348.1"/>
</dbReference>
<evidence type="ECO:0000256" key="3">
    <source>
        <dbReference type="ARBA" id="ARBA00044507"/>
    </source>
</evidence>
<evidence type="ECO:0000256" key="2">
    <source>
        <dbReference type="ARBA" id="ARBA00022898"/>
    </source>
</evidence>
<comment type="cofactor">
    <cofactor evidence="1">
        <name>pyridoxal 5'-phosphate</name>
        <dbReference type="ChEBI" id="CHEBI:597326"/>
    </cofactor>
</comment>
<dbReference type="PANTHER" id="PTHR32328">
    <property type="entry name" value="L-SERYL-TRNA(SEC) SELENIUM TRANSFERASE"/>
    <property type="match status" value="1"/>
</dbReference>
<evidence type="ECO:0000313" key="6">
    <source>
        <dbReference type="Proteomes" id="UP000315082"/>
    </source>
</evidence>
<gene>
    <name evidence="5" type="ORF">Poly24_29090</name>
</gene>
<dbReference type="Pfam" id="PF03841">
    <property type="entry name" value="SelA"/>
    <property type="match status" value="1"/>
</dbReference>
<accession>A0A518JUG7</accession>
<dbReference type="EMBL" id="CP036348">
    <property type="protein sequence ID" value="QDV69194.1"/>
    <property type="molecule type" value="Genomic_DNA"/>
</dbReference>
<proteinExistence type="inferred from homology"/>
<evidence type="ECO:0000256" key="4">
    <source>
        <dbReference type="SAM" id="MobiDB-lite"/>
    </source>
</evidence>
<dbReference type="InterPro" id="IPR015421">
    <property type="entry name" value="PyrdxlP-dep_Trfase_major"/>
</dbReference>